<keyword evidence="8" id="KW-0479">Metal-binding</keyword>
<evidence type="ECO:0000256" key="3">
    <source>
        <dbReference type="ARBA" id="ARBA00008545"/>
    </source>
</evidence>
<evidence type="ECO:0000256" key="2">
    <source>
        <dbReference type="ARBA" id="ARBA00004147"/>
    </source>
</evidence>
<comment type="catalytic activity">
    <reaction evidence="17">
        <text>ATP + H2O = ADP + phosphate + H(+)</text>
        <dbReference type="Rhea" id="RHEA:13065"/>
        <dbReference type="ChEBI" id="CHEBI:15377"/>
        <dbReference type="ChEBI" id="CHEBI:15378"/>
        <dbReference type="ChEBI" id="CHEBI:30616"/>
        <dbReference type="ChEBI" id="CHEBI:43474"/>
        <dbReference type="ChEBI" id="CHEBI:456216"/>
    </reaction>
</comment>
<organism evidence="19">
    <name type="scientific">uncultured marine virus</name>
    <dbReference type="NCBI Taxonomy" id="186617"/>
    <lineage>
        <taxon>Viruses</taxon>
        <taxon>environmental samples</taxon>
    </lineage>
</organism>
<evidence type="ECO:0000256" key="13">
    <source>
        <dbReference type="ARBA" id="ARBA00023125"/>
    </source>
</evidence>
<keyword evidence="5" id="KW-0548">Nucleotidyltransferase</keyword>
<evidence type="ECO:0000256" key="8">
    <source>
        <dbReference type="ARBA" id="ARBA00022723"/>
    </source>
</evidence>
<evidence type="ECO:0000256" key="4">
    <source>
        <dbReference type="ARBA" id="ARBA00022679"/>
    </source>
</evidence>
<dbReference type="GO" id="GO:0003723">
    <property type="term" value="F:RNA binding"/>
    <property type="evidence" value="ECO:0007669"/>
    <property type="project" value="InterPro"/>
</dbReference>
<dbReference type="SUPFAM" id="SSF52540">
    <property type="entry name" value="P-loop containing nucleoside triphosphate hydrolases"/>
    <property type="match status" value="1"/>
</dbReference>
<dbReference type="GO" id="GO:0042025">
    <property type="term" value="C:host cell nucleus"/>
    <property type="evidence" value="ECO:0007669"/>
    <property type="project" value="UniProtKB-SubCell"/>
</dbReference>
<keyword evidence="6" id="KW-0235">DNA replication</keyword>
<evidence type="ECO:0000256" key="5">
    <source>
        <dbReference type="ARBA" id="ARBA00022695"/>
    </source>
</evidence>
<comment type="subcellular location">
    <subcellularLocation>
        <location evidence="2">Host nucleus</location>
    </subcellularLocation>
</comment>
<dbReference type="GO" id="GO:0006260">
    <property type="term" value="P:DNA replication"/>
    <property type="evidence" value="ECO:0007669"/>
    <property type="project" value="UniProtKB-KW"/>
</dbReference>
<keyword evidence="9" id="KW-0547">Nucleotide-binding</keyword>
<evidence type="ECO:0000256" key="1">
    <source>
        <dbReference type="ARBA" id="ARBA00001936"/>
    </source>
</evidence>
<dbReference type="GO" id="GO:0004519">
    <property type="term" value="F:endonuclease activity"/>
    <property type="evidence" value="ECO:0007669"/>
    <property type="project" value="UniProtKB-KW"/>
</dbReference>
<accession>S4TDT8</accession>
<dbReference type="GO" id="GO:0016787">
    <property type="term" value="F:hydrolase activity"/>
    <property type="evidence" value="ECO:0007669"/>
    <property type="project" value="UniProtKB-KW"/>
</dbReference>
<protein>
    <recommendedName>
        <fullName evidence="15">ATP-dependent helicase Rep</fullName>
    </recommendedName>
    <alternativeName>
        <fullName evidence="16">RepP</fullName>
    </alternativeName>
</protein>
<dbReference type="GO" id="GO:0000166">
    <property type="term" value="F:nucleotide binding"/>
    <property type="evidence" value="ECO:0007669"/>
    <property type="project" value="UniProtKB-KW"/>
</dbReference>
<evidence type="ECO:0000256" key="10">
    <source>
        <dbReference type="ARBA" id="ARBA00022759"/>
    </source>
</evidence>
<evidence type="ECO:0000256" key="7">
    <source>
        <dbReference type="ARBA" id="ARBA00022722"/>
    </source>
</evidence>
<dbReference type="EMBL" id="JX904561">
    <property type="protein sequence ID" value="AGA18440.1"/>
    <property type="molecule type" value="Genomic_DNA"/>
</dbReference>
<evidence type="ECO:0000259" key="18">
    <source>
        <dbReference type="PROSITE" id="PS52020"/>
    </source>
</evidence>
<dbReference type="GO" id="GO:0016779">
    <property type="term" value="F:nucleotidyltransferase activity"/>
    <property type="evidence" value="ECO:0007669"/>
    <property type="project" value="UniProtKB-KW"/>
</dbReference>
<comment type="cofactor">
    <cofactor evidence="1">
        <name>Mn(2+)</name>
        <dbReference type="ChEBI" id="CHEBI:29035"/>
    </cofactor>
</comment>
<feature type="domain" description="CRESS-DNA virus Rep endonuclease" evidence="18">
    <location>
        <begin position="4"/>
        <end position="102"/>
    </location>
</feature>
<keyword evidence="7" id="KW-0540">Nuclease</keyword>
<dbReference type="PROSITE" id="PS52020">
    <property type="entry name" value="CRESS_DNA_REP"/>
    <property type="match status" value="1"/>
</dbReference>
<evidence type="ECO:0000256" key="11">
    <source>
        <dbReference type="ARBA" id="ARBA00022801"/>
    </source>
</evidence>
<dbReference type="InterPro" id="IPR049912">
    <property type="entry name" value="CRESS_DNA_REP"/>
</dbReference>
<evidence type="ECO:0000256" key="15">
    <source>
        <dbReference type="ARBA" id="ARBA00030754"/>
    </source>
</evidence>
<dbReference type="Pfam" id="PF00910">
    <property type="entry name" value="RNA_helicase"/>
    <property type="match status" value="1"/>
</dbReference>
<dbReference type="Pfam" id="PF02407">
    <property type="entry name" value="Viral_Rep"/>
    <property type="match status" value="1"/>
</dbReference>
<dbReference type="InterPro" id="IPR027417">
    <property type="entry name" value="P-loop_NTPase"/>
</dbReference>
<keyword evidence="12" id="KW-0190">Covalent protein-DNA linkage</keyword>
<evidence type="ECO:0000256" key="14">
    <source>
        <dbReference type="ARBA" id="ARBA00023268"/>
    </source>
</evidence>
<dbReference type="GO" id="GO:0046872">
    <property type="term" value="F:metal ion binding"/>
    <property type="evidence" value="ECO:0007669"/>
    <property type="project" value="UniProtKB-KW"/>
</dbReference>
<dbReference type="Gene3D" id="3.40.1310.20">
    <property type="match status" value="1"/>
</dbReference>
<evidence type="ECO:0000256" key="16">
    <source>
        <dbReference type="ARBA" id="ARBA00032243"/>
    </source>
</evidence>
<evidence type="ECO:0000256" key="6">
    <source>
        <dbReference type="ARBA" id="ARBA00022705"/>
    </source>
</evidence>
<dbReference type="GO" id="GO:0003724">
    <property type="term" value="F:RNA helicase activity"/>
    <property type="evidence" value="ECO:0007669"/>
    <property type="project" value="InterPro"/>
</dbReference>
<dbReference type="InterPro" id="IPR000605">
    <property type="entry name" value="Helicase_SF3_ssDNA/RNA_vir"/>
</dbReference>
<comment type="similarity">
    <text evidence="3">Belongs to the nanoviruses/circoviruses replication-associated protein family.</text>
</comment>
<keyword evidence="10" id="KW-0255">Endonuclease</keyword>
<keyword evidence="4" id="KW-0808">Transferase</keyword>
<evidence type="ECO:0000256" key="12">
    <source>
        <dbReference type="ARBA" id="ARBA00023124"/>
    </source>
</evidence>
<sequence length="283" mass="31958">MTPPPQSRSWVFTLNNPTEDERGWYEEWVAEGHATYVVCGEETGDAGTPHLQGFVQWTARRRMAYCKVRYPRAHWEVSRARDPAKARDYCQKDGVFAEYGIMAEGGHDNIGLARKRCYDAFKVGGAAAAEEAEPLVYAYQGHNLAKNVVRPAPHRPDITARWLFGPSGSGKTRKAWARWAEEDSADPAPYAKISTVKWWNGYRGEKTVIIDDLTKGGLGLHHLLTWCDRYPTQVETKGGMEPLYATEFIITSNYTPEEVFPDAGAESVVALRRRFTFEHITLD</sequence>
<keyword evidence="11" id="KW-0378">Hydrolase</keyword>
<evidence type="ECO:0000256" key="9">
    <source>
        <dbReference type="ARBA" id="ARBA00022741"/>
    </source>
</evidence>
<keyword evidence="14" id="KW-0511">Multifunctional enzyme</keyword>
<keyword evidence="13" id="KW-0238">DNA-binding</keyword>
<reference evidence="19" key="1">
    <citation type="journal article" date="2013" name="ISME J.">
        <title>Previously unknown and highly divergent ssDNA viruses populate the oceans.</title>
        <authorList>
            <person name="Labonte J.M."/>
            <person name="Suttle C.A."/>
        </authorList>
    </citation>
    <scope>NUCLEOTIDE SEQUENCE</scope>
</reference>
<evidence type="ECO:0000256" key="17">
    <source>
        <dbReference type="ARBA" id="ARBA00049360"/>
    </source>
</evidence>
<dbReference type="GO" id="GO:0003677">
    <property type="term" value="F:DNA binding"/>
    <property type="evidence" value="ECO:0007669"/>
    <property type="project" value="UniProtKB-KW"/>
</dbReference>
<name>S4TDT8_9VIRU</name>
<proteinExistence type="inferred from homology"/>
<evidence type="ECO:0000313" key="19">
    <source>
        <dbReference type="EMBL" id="AGA18440.1"/>
    </source>
</evidence>